<name>A0ABW1R740_9LACO</name>
<accession>A0ABW1R740</accession>
<sequence>MKSVKARKVGSSTVLTVPKEIKALYTDYDVFAGTDGAIVYLPKLRIHLLMPSLLKLIGMPYPTKIF</sequence>
<keyword evidence="2" id="KW-1185">Reference proteome</keyword>
<evidence type="ECO:0000313" key="2">
    <source>
        <dbReference type="Proteomes" id="UP001596253"/>
    </source>
</evidence>
<evidence type="ECO:0008006" key="3">
    <source>
        <dbReference type="Google" id="ProtNLM"/>
    </source>
</evidence>
<protein>
    <recommendedName>
        <fullName evidence="3">SpoVT-AbrB domain-containing protein</fullName>
    </recommendedName>
</protein>
<dbReference type="Proteomes" id="UP001596253">
    <property type="component" value="Unassembled WGS sequence"/>
</dbReference>
<gene>
    <name evidence="1" type="ORF">ACFP3T_09890</name>
</gene>
<evidence type="ECO:0000313" key="1">
    <source>
        <dbReference type="EMBL" id="MFC6164979.1"/>
    </source>
</evidence>
<dbReference type="RefSeq" id="WP_223877296.1">
    <property type="nucleotide sequence ID" value="NZ_BJDK01000009.1"/>
</dbReference>
<dbReference type="EMBL" id="JBHSSD010000041">
    <property type="protein sequence ID" value="MFC6164979.1"/>
    <property type="molecule type" value="Genomic_DNA"/>
</dbReference>
<proteinExistence type="predicted"/>
<comment type="caution">
    <text evidence="1">The sequence shown here is derived from an EMBL/GenBank/DDBJ whole genome shotgun (WGS) entry which is preliminary data.</text>
</comment>
<organism evidence="1 2">
    <name type="scientific">Lactiplantibacillus dongliensis</name>
    <dbReference type="NCBI Taxonomy" id="2559919"/>
    <lineage>
        <taxon>Bacteria</taxon>
        <taxon>Bacillati</taxon>
        <taxon>Bacillota</taxon>
        <taxon>Bacilli</taxon>
        <taxon>Lactobacillales</taxon>
        <taxon>Lactobacillaceae</taxon>
        <taxon>Lactiplantibacillus</taxon>
    </lineage>
</organism>
<reference evidence="2" key="1">
    <citation type="journal article" date="2019" name="Int. J. Syst. Evol. Microbiol.">
        <title>The Global Catalogue of Microorganisms (GCM) 10K type strain sequencing project: providing services to taxonomists for standard genome sequencing and annotation.</title>
        <authorList>
            <consortium name="The Broad Institute Genomics Platform"/>
            <consortium name="The Broad Institute Genome Sequencing Center for Infectious Disease"/>
            <person name="Wu L."/>
            <person name="Ma J."/>
        </authorList>
    </citation>
    <scope>NUCLEOTIDE SEQUENCE [LARGE SCALE GENOMIC DNA]</scope>
    <source>
        <strain evidence="2">CCM 8932</strain>
    </source>
</reference>